<feature type="region of interest" description="Disordered" evidence="1">
    <location>
        <begin position="197"/>
        <end position="216"/>
    </location>
</feature>
<keyword evidence="2" id="KW-0812">Transmembrane</keyword>
<gene>
    <name evidence="4" type="ORF">KK137_11355</name>
</gene>
<evidence type="ECO:0000259" key="3">
    <source>
        <dbReference type="Pfam" id="PF13717"/>
    </source>
</evidence>
<evidence type="ECO:0000256" key="2">
    <source>
        <dbReference type="SAM" id="Phobius"/>
    </source>
</evidence>
<feature type="compositionally biased region" description="Low complexity" evidence="1">
    <location>
        <begin position="91"/>
        <end position="103"/>
    </location>
</feature>
<comment type="caution">
    <text evidence="4">The sequence shown here is derived from an EMBL/GenBank/DDBJ whole genome shotgun (WGS) entry which is preliminary data.</text>
</comment>
<feature type="region of interest" description="Disordered" evidence="1">
    <location>
        <begin position="53"/>
        <end position="125"/>
    </location>
</feature>
<sequence length="283" mass="30732">MIISCPACTTRYVVPDSAIGLEGRTVRCAKCRHSWYQDPPALEMAGSEPARAEIAEPVAPPPTPDPAPEPVTAGDRPRFVTASPAPEPEPEVGAEAASAPFAESEFEDVPPPPPYETPRISEPADADDAISQFDAAPPFRRRRNPLRVWSWAAGIFAVLAVGTTAAVSYLGLPDWVPVNEPTFGYNRTDLQLDFPPDRQERRQTPNGTEYFGASGTITNVGGRTEDVPPILIVLRDSRERIVYSWEVQPPKRSLAPGESVTVNEAVTDVPRSARVAEIGWKPT</sequence>
<dbReference type="Pfam" id="PF13717">
    <property type="entry name" value="Zn_ribbon_4"/>
    <property type="match status" value="1"/>
</dbReference>
<name>A0ABS5W5A9_9SPHN</name>
<accession>A0ABS5W5A9</accession>
<evidence type="ECO:0000313" key="4">
    <source>
        <dbReference type="EMBL" id="MBT2134931.1"/>
    </source>
</evidence>
<dbReference type="RefSeq" id="WP_214536536.1">
    <property type="nucleotide sequence ID" value="NZ_JAHFVK010000002.1"/>
</dbReference>
<keyword evidence="2" id="KW-1133">Transmembrane helix</keyword>
<organism evidence="4 5">
    <name type="scientific">Croceibacterium selenioxidans</name>
    <dbReference type="NCBI Taxonomy" id="2838833"/>
    <lineage>
        <taxon>Bacteria</taxon>
        <taxon>Pseudomonadati</taxon>
        <taxon>Pseudomonadota</taxon>
        <taxon>Alphaproteobacteria</taxon>
        <taxon>Sphingomonadales</taxon>
        <taxon>Erythrobacteraceae</taxon>
        <taxon>Croceibacterium</taxon>
    </lineage>
</organism>
<feature type="domain" description="Zinc finger/thioredoxin putative" evidence="3">
    <location>
        <begin position="1"/>
        <end position="35"/>
    </location>
</feature>
<dbReference type="InterPro" id="IPR011723">
    <property type="entry name" value="Znf/thioredoxin_put"/>
</dbReference>
<evidence type="ECO:0000256" key="1">
    <source>
        <dbReference type="SAM" id="MobiDB-lite"/>
    </source>
</evidence>
<dbReference type="NCBIfam" id="TIGR02098">
    <property type="entry name" value="MJ0042_CXXC"/>
    <property type="match status" value="1"/>
</dbReference>
<evidence type="ECO:0000313" key="5">
    <source>
        <dbReference type="Proteomes" id="UP000811255"/>
    </source>
</evidence>
<keyword evidence="5" id="KW-1185">Reference proteome</keyword>
<feature type="compositionally biased region" description="Pro residues" evidence="1">
    <location>
        <begin position="58"/>
        <end position="69"/>
    </location>
</feature>
<dbReference type="EMBL" id="JAHFVK010000002">
    <property type="protein sequence ID" value="MBT2134931.1"/>
    <property type="molecule type" value="Genomic_DNA"/>
</dbReference>
<reference evidence="4 5" key="1">
    <citation type="submission" date="2021-05" db="EMBL/GenBank/DDBJ databases">
        <title>Croceibacterium sp. LX-88 genome sequence.</title>
        <authorList>
            <person name="Luo X."/>
        </authorList>
    </citation>
    <scope>NUCLEOTIDE SEQUENCE [LARGE SCALE GENOMIC DNA]</scope>
    <source>
        <strain evidence="4 5">LX-88</strain>
    </source>
</reference>
<proteinExistence type="predicted"/>
<keyword evidence="2" id="KW-0472">Membrane</keyword>
<protein>
    <submittedName>
        <fullName evidence="4">Zinc-ribbon domain-containing protein</fullName>
    </submittedName>
</protein>
<feature type="transmembrane region" description="Helical" evidence="2">
    <location>
        <begin position="148"/>
        <end position="172"/>
    </location>
</feature>
<dbReference type="Proteomes" id="UP000811255">
    <property type="component" value="Unassembled WGS sequence"/>
</dbReference>